<dbReference type="Proteomes" id="UP000178040">
    <property type="component" value="Unassembled WGS sequence"/>
</dbReference>
<evidence type="ECO:0000313" key="2">
    <source>
        <dbReference type="EMBL" id="OGK45318.1"/>
    </source>
</evidence>
<organism evidence="2 3">
    <name type="scientific">Candidatus Roizmanbacteria bacterium RIFCSPLOWO2_01_FULL_37_16</name>
    <dbReference type="NCBI Taxonomy" id="1802058"/>
    <lineage>
        <taxon>Bacteria</taxon>
        <taxon>Candidatus Roizmaniibacteriota</taxon>
    </lineage>
</organism>
<dbReference type="AlphaFoldDB" id="A0A1F7IPM5"/>
<sequence length="246" mass="27976">MPKTQMAVALLLIFITAFINQPSLDLVFRFVLAVVFGICFEILVLKMRDTELFFPSATVVSVLIISLLLAPNLTAVELFVTIIISILSKHFLRMGKKHIFNPAAFGLLIGGLFFNHDVSWWGVSFQQLKIDNLFLFLSFLFLLLPSYISVLKLRRFLMIFLFLMIYSFSQYLLIKNIAIFDPTVIFFSLVMLPEPMTTPSKPIRQTLFGIFVAGFSFLVSSPILNSLPDPLIAGLLLGNFAFFKWR</sequence>
<protein>
    <submittedName>
        <fullName evidence="2">Uncharacterized protein</fullName>
    </submittedName>
</protein>
<feature type="transmembrane region" description="Helical" evidence="1">
    <location>
        <begin position="27"/>
        <end position="45"/>
    </location>
</feature>
<dbReference type="EMBL" id="MGAI01000011">
    <property type="protein sequence ID" value="OGK45318.1"/>
    <property type="molecule type" value="Genomic_DNA"/>
</dbReference>
<feature type="transmembrane region" description="Helical" evidence="1">
    <location>
        <begin position="207"/>
        <end position="224"/>
    </location>
</feature>
<feature type="transmembrane region" description="Helical" evidence="1">
    <location>
        <begin position="75"/>
        <end position="92"/>
    </location>
</feature>
<proteinExistence type="predicted"/>
<keyword evidence="1" id="KW-0812">Transmembrane</keyword>
<evidence type="ECO:0000256" key="1">
    <source>
        <dbReference type="SAM" id="Phobius"/>
    </source>
</evidence>
<feature type="transmembrane region" description="Helical" evidence="1">
    <location>
        <begin position="52"/>
        <end position="69"/>
    </location>
</feature>
<name>A0A1F7IPM5_9BACT</name>
<feature type="transmembrane region" description="Helical" evidence="1">
    <location>
        <begin position="133"/>
        <end position="151"/>
    </location>
</feature>
<accession>A0A1F7IPM5</accession>
<keyword evidence="1" id="KW-1133">Transmembrane helix</keyword>
<keyword evidence="1" id="KW-0472">Membrane</keyword>
<feature type="transmembrane region" description="Helical" evidence="1">
    <location>
        <begin position="156"/>
        <end position="173"/>
    </location>
</feature>
<evidence type="ECO:0000313" key="3">
    <source>
        <dbReference type="Proteomes" id="UP000178040"/>
    </source>
</evidence>
<comment type="caution">
    <text evidence="2">The sequence shown here is derived from an EMBL/GenBank/DDBJ whole genome shotgun (WGS) entry which is preliminary data.</text>
</comment>
<gene>
    <name evidence="2" type="ORF">A3B40_05490</name>
</gene>
<feature type="transmembrane region" description="Helical" evidence="1">
    <location>
        <begin position="99"/>
        <end position="121"/>
    </location>
</feature>
<reference evidence="2 3" key="1">
    <citation type="journal article" date="2016" name="Nat. Commun.">
        <title>Thousands of microbial genomes shed light on interconnected biogeochemical processes in an aquifer system.</title>
        <authorList>
            <person name="Anantharaman K."/>
            <person name="Brown C.T."/>
            <person name="Hug L.A."/>
            <person name="Sharon I."/>
            <person name="Castelle C.J."/>
            <person name="Probst A.J."/>
            <person name="Thomas B.C."/>
            <person name="Singh A."/>
            <person name="Wilkins M.J."/>
            <person name="Karaoz U."/>
            <person name="Brodie E.L."/>
            <person name="Williams K.H."/>
            <person name="Hubbard S.S."/>
            <person name="Banfield J.F."/>
        </authorList>
    </citation>
    <scope>NUCLEOTIDE SEQUENCE [LARGE SCALE GENOMIC DNA]</scope>
</reference>